<accession>A0A0L0VVC6</accession>
<gene>
    <name evidence="2" type="ORF">PSTG_03497</name>
</gene>
<organism evidence="2 3">
    <name type="scientific">Puccinia striiformis f. sp. tritici PST-78</name>
    <dbReference type="NCBI Taxonomy" id="1165861"/>
    <lineage>
        <taxon>Eukaryota</taxon>
        <taxon>Fungi</taxon>
        <taxon>Dikarya</taxon>
        <taxon>Basidiomycota</taxon>
        <taxon>Pucciniomycotina</taxon>
        <taxon>Pucciniomycetes</taxon>
        <taxon>Pucciniales</taxon>
        <taxon>Pucciniaceae</taxon>
        <taxon>Puccinia</taxon>
    </lineage>
</organism>
<keyword evidence="3" id="KW-1185">Reference proteome</keyword>
<dbReference type="EMBL" id="AJIL01000018">
    <property type="protein sequence ID" value="KNF03233.1"/>
    <property type="molecule type" value="Genomic_DNA"/>
</dbReference>
<protein>
    <submittedName>
        <fullName evidence="2">Uncharacterized protein</fullName>
    </submittedName>
</protein>
<feature type="region of interest" description="Disordered" evidence="1">
    <location>
        <begin position="47"/>
        <end position="89"/>
    </location>
</feature>
<dbReference type="AlphaFoldDB" id="A0A0L0VVC6"/>
<comment type="caution">
    <text evidence="2">The sequence shown here is derived from an EMBL/GenBank/DDBJ whole genome shotgun (WGS) entry which is preliminary data.</text>
</comment>
<evidence type="ECO:0000313" key="3">
    <source>
        <dbReference type="Proteomes" id="UP000054564"/>
    </source>
</evidence>
<name>A0A0L0VVC6_9BASI</name>
<dbReference type="Proteomes" id="UP000054564">
    <property type="component" value="Unassembled WGS sequence"/>
</dbReference>
<feature type="compositionally biased region" description="Polar residues" evidence="1">
    <location>
        <begin position="47"/>
        <end position="82"/>
    </location>
</feature>
<reference evidence="3" key="1">
    <citation type="submission" date="2014-03" db="EMBL/GenBank/DDBJ databases">
        <title>The Genome Sequence of Puccinia striiformis f. sp. tritici PST-78.</title>
        <authorList>
            <consortium name="The Broad Institute Genome Sequencing Platform"/>
            <person name="Cuomo C."/>
            <person name="Hulbert S."/>
            <person name="Chen X."/>
            <person name="Walker B."/>
            <person name="Young S.K."/>
            <person name="Zeng Q."/>
            <person name="Gargeya S."/>
            <person name="Fitzgerald M."/>
            <person name="Haas B."/>
            <person name="Abouelleil A."/>
            <person name="Alvarado L."/>
            <person name="Arachchi H.M."/>
            <person name="Berlin A.M."/>
            <person name="Chapman S.B."/>
            <person name="Goldberg J."/>
            <person name="Griggs A."/>
            <person name="Gujja S."/>
            <person name="Hansen M."/>
            <person name="Howarth C."/>
            <person name="Imamovic A."/>
            <person name="Larimer J."/>
            <person name="McCowan C."/>
            <person name="Montmayeur A."/>
            <person name="Murphy C."/>
            <person name="Neiman D."/>
            <person name="Pearson M."/>
            <person name="Priest M."/>
            <person name="Roberts A."/>
            <person name="Saif S."/>
            <person name="Shea T."/>
            <person name="Sisk P."/>
            <person name="Sykes S."/>
            <person name="Wortman J."/>
            <person name="Nusbaum C."/>
            <person name="Birren B."/>
        </authorList>
    </citation>
    <scope>NUCLEOTIDE SEQUENCE [LARGE SCALE GENOMIC DNA]</scope>
    <source>
        <strain evidence="3">race PST-78</strain>
    </source>
</reference>
<evidence type="ECO:0000256" key="1">
    <source>
        <dbReference type="SAM" id="MobiDB-lite"/>
    </source>
</evidence>
<proteinExistence type="predicted"/>
<evidence type="ECO:0000313" key="2">
    <source>
        <dbReference type="EMBL" id="KNF03233.1"/>
    </source>
</evidence>
<sequence length="89" mass="9877">MHNRARGPISPEAKANQLLITALLTSAIPRTRLEVIDRAALRERITEGTTGRSANTELVPSKTRTVSELTGRSSDNNQQLHSRISWKET</sequence>